<dbReference type="GO" id="GO:0015074">
    <property type="term" value="P:DNA integration"/>
    <property type="evidence" value="ECO:0007669"/>
    <property type="project" value="InterPro"/>
</dbReference>
<gene>
    <name evidence="10" type="ORF">RSOLAG1IB_12118</name>
</gene>
<accession>A0A0B7FM97</accession>
<evidence type="ECO:0000313" key="11">
    <source>
        <dbReference type="Proteomes" id="UP000059188"/>
    </source>
</evidence>
<sequence length="1012" mass="113123">MLDELERAQIVQRVTQDQVAAVSPISLVPKPGGTSTPSISLLQQMANTKCRKYGIPIKYPEVGFYETPLVADQNNQPAKWRLVQNFATVNRYTQVKPFPMGDLFAKQQAVAGHRYISVMDLHAGFHAIPIAPESVPYTGFHVDGRGYYVYLRMPFGLTSAPTTFCEMVAKAFHNLIGEDLEIWMDNMATASNDFESGLVGLRRIFERCRARKISLSAGKTILFMSKAKFAGAMVSREGIKPDLNKVKSILEWPEPQTVLEVMSFIGLANAYQSKIHNFARIAEPLTNLTRNVQRADTRSRGGHRKALKDARIILNESEKRSFAELKVSLTTNPVLRAPIYDGRPFIITTDGSKVGFGAVVSQAWEESDKQGKKHKVTYPIAFASKRTSRSEEKYPPFLLEFAALKFGCDEFDNLIYGQPIEIETDCKALADLLGNNKLNSTHKRWRESITARNIVAVRHKPGIENTVCDRLSRMYEGREDGNEGPGRDKDVDPGWESIHDLVNDLYLLTTDTDSKALLERYGEDDYFRDIVLHLLYKAGTEPQNEEEAKDRKRRAHRAEGYVIENGRLLLIGGKHSRGNGPVECIPATEGLELAHEIHSAGGHFGRDLTIIALQQEYHWPRMRRDVTEAVTSCPKCRNFGPRLLTALLQPITRARPLDLLVGDYVSLSEGHGGQKNVLIIMDVYSRFMFAFPTRKPGTGKFTVNALDKIAEFVGTPGSFMADGGSHFDCEEVKLWARDRNVKLIKTPAYAPWVNGLAEGGVKLLSGRLRTLCAPYIGTSRDGESDPEATPRSWPKHLAQAVAQLNDRVVPSLGYTPRELLTGMLSAERSASIGRTIRSSGLPMSTIDVNLALTYSLRDDAFVNALDYANRRKRSFDKKAKVVDYEVGDLVQRYDARLDETHSSLRKLAPRWSGALRIDKKARNSYSLVDLDGKPFAQAAHARLLRPFIPRAGTALAAYADKLREARATNSPAPEARGLPKSPRPEERMPLAREDPTQPNNYHEEESDEEEPS</sequence>
<dbReference type="Gene3D" id="3.30.70.270">
    <property type="match status" value="2"/>
</dbReference>
<dbReference type="Pfam" id="PF17917">
    <property type="entry name" value="RT_RNaseH"/>
    <property type="match status" value="1"/>
</dbReference>
<dbReference type="SUPFAM" id="SSF56672">
    <property type="entry name" value="DNA/RNA polymerases"/>
    <property type="match status" value="1"/>
</dbReference>
<dbReference type="EMBL" id="LN679397">
    <property type="protein sequence ID" value="CEL57302.1"/>
    <property type="molecule type" value="Genomic_DNA"/>
</dbReference>
<keyword evidence="5" id="KW-0378">Hydrolase</keyword>
<evidence type="ECO:0000256" key="5">
    <source>
        <dbReference type="ARBA" id="ARBA00022801"/>
    </source>
</evidence>
<dbReference type="InterPro" id="IPR041588">
    <property type="entry name" value="Integrase_H2C2"/>
</dbReference>
<dbReference type="Gene3D" id="3.10.10.10">
    <property type="entry name" value="HIV Type 1 Reverse Transcriptase, subunit A, domain 1"/>
    <property type="match status" value="1"/>
</dbReference>
<dbReference type="InterPro" id="IPR050951">
    <property type="entry name" value="Retrovirus_Pol_polyprotein"/>
</dbReference>
<dbReference type="GO" id="GO:0003964">
    <property type="term" value="F:RNA-directed DNA polymerase activity"/>
    <property type="evidence" value="ECO:0007669"/>
    <property type="project" value="UniProtKB-KW"/>
</dbReference>
<dbReference type="STRING" id="1108050.A0A0B7FM97"/>
<organism evidence="10 11">
    <name type="scientific">Thanatephorus cucumeris (strain AG1-IB / isolate 7/3/14)</name>
    <name type="common">Lettuce bottom rot fungus</name>
    <name type="synonym">Rhizoctonia solani</name>
    <dbReference type="NCBI Taxonomy" id="1108050"/>
    <lineage>
        <taxon>Eukaryota</taxon>
        <taxon>Fungi</taxon>
        <taxon>Dikarya</taxon>
        <taxon>Basidiomycota</taxon>
        <taxon>Agaricomycotina</taxon>
        <taxon>Agaricomycetes</taxon>
        <taxon>Cantharellales</taxon>
        <taxon>Ceratobasidiaceae</taxon>
        <taxon>Rhizoctonia</taxon>
        <taxon>Rhizoctonia solani AG-1</taxon>
    </lineage>
</organism>
<dbReference type="OrthoDB" id="3363652at2759"/>
<dbReference type="Gene3D" id="1.10.340.70">
    <property type="match status" value="1"/>
</dbReference>
<keyword evidence="3" id="KW-0540">Nuclease</keyword>
<dbReference type="InterPro" id="IPR012337">
    <property type="entry name" value="RNaseH-like_sf"/>
</dbReference>
<dbReference type="Pfam" id="PF17921">
    <property type="entry name" value="Integrase_H2C2"/>
    <property type="match status" value="1"/>
</dbReference>
<dbReference type="Gene3D" id="3.10.20.370">
    <property type="match status" value="1"/>
</dbReference>
<evidence type="ECO:0000256" key="4">
    <source>
        <dbReference type="ARBA" id="ARBA00022759"/>
    </source>
</evidence>
<dbReference type="InterPro" id="IPR043502">
    <property type="entry name" value="DNA/RNA_pol_sf"/>
</dbReference>
<dbReference type="CDD" id="cd01647">
    <property type="entry name" value="RT_LTR"/>
    <property type="match status" value="1"/>
</dbReference>
<dbReference type="AlphaFoldDB" id="A0A0B7FM97"/>
<dbReference type="SUPFAM" id="SSF53098">
    <property type="entry name" value="Ribonuclease H-like"/>
    <property type="match status" value="1"/>
</dbReference>
<dbReference type="GO" id="GO:0004519">
    <property type="term" value="F:endonuclease activity"/>
    <property type="evidence" value="ECO:0007669"/>
    <property type="project" value="UniProtKB-KW"/>
</dbReference>
<evidence type="ECO:0000256" key="3">
    <source>
        <dbReference type="ARBA" id="ARBA00022722"/>
    </source>
</evidence>
<keyword evidence="6" id="KW-0694">RNA-binding</keyword>
<evidence type="ECO:0000256" key="2">
    <source>
        <dbReference type="ARBA" id="ARBA00022695"/>
    </source>
</evidence>
<keyword evidence="4" id="KW-0255">Endonuclease</keyword>
<dbReference type="InterPro" id="IPR000477">
    <property type="entry name" value="RT_dom"/>
</dbReference>
<dbReference type="PROSITE" id="PS50994">
    <property type="entry name" value="INTEGRASE"/>
    <property type="match status" value="1"/>
</dbReference>
<dbReference type="PANTHER" id="PTHR37984">
    <property type="entry name" value="PROTEIN CBG26694"/>
    <property type="match status" value="1"/>
</dbReference>
<keyword evidence="11" id="KW-1185">Reference proteome</keyword>
<keyword evidence="1" id="KW-0808">Transferase</keyword>
<evidence type="ECO:0000313" key="10">
    <source>
        <dbReference type="EMBL" id="CEL57302.1"/>
    </source>
</evidence>
<dbReference type="Pfam" id="PF00665">
    <property type="entry name" value="rve"/>
    <property type="match status" value="1"/>
</dbReference>
<dbReference type="InterPro" id="IPR036397">
    <property type="entry name" value="RNaseH_sf"/>
</dbReference>
<dbReference type="InterPro" id="IPR041373">
    <property type="entry name" value="RT_RNaseH"/>
</dbReference>
<dbReference type="PANTHER" id="PTHR37984:SF5">
    <property type="entry name" value="PROTEIN NYNRIN-LIKE"/>
    <property type="match status" value="1"/>
</dbReference>
<dbReference type="GO" id="GO:0016787">
    <property type="term" value="F:hydrolase activity"/>
    <property type="evidence" value="ECO:0007669"/>
    <property type="project" value="UniProtKB-KW"/>
</dbReference>
<dbReference type="GO" id="GO:0005634">
    <property type="term" value="C:nucleus"/>
    <property type="evidence" value="ECO:0007669"/>
    <property type="project" value="UniProtKB-ARBA"/>
</dbReference>
<evidence type="ECO:0000256" key="6">
    <source>
        <dbReference type="ARBA" id="ARBA00022884"/>
    </source>
</evidence>
<feature type="region of interest" description="Disordered" evidence="8">
    <location>
        <begin position="965"/>
        <end position="1012"/>
    </location>
</feature>
<dbReference type="Pfam" id="PF00078">
    <property type="entry name" value="RVT_1"/>
    <property type="match status" value="1"/>
</dbReference>
<feature type="domain" description="Integrase catalytic" evidence="9">
    <location>
        <begin position="652"/>
        <end position="824"/>
    </location>
</feature>
<dbReference type="CDD" id="cd09274">
    <property type="entry name" value="RNase_HI_RT_Ty3"/>
    <property type="match status" value="1"/>
</dbReference>
<keyword evidence="2" id="KW-0548">Nucleotidyltransferase</keyword>
<dbReference type="Gene3D" id="3.30.420.10">
    <property type="entry name" value="Ribonuclease H-like superfamily/Ribonuclease H"/>
    <property type="match status" value="1"/>
</dbReference>
<evidence type="ECO:0000256" key="7">
    <source>
        <dbReference type="ARBA" id="ARBA00022918"/>
    </source>
</evidence>
<reference evidence="10 11" key="1">
    <citation type="submission" date="2014-11" db="EMBL/GenBank/DDBJ databases">
        <authorList>
            <person name="Wibberg Daniel"/>
        </authorList>
    </citation>
    <scope>NUCLEOTIDE SEQUENCE [LARGE SCALE GENOMIC DNA]</scope>
    <source>
        <strain evidence="10">Rhizoctonia solani AG1-IB 7/3/14</strain>
    </source>
</reference>
<keyword evidence="7" id="KW-0695">RNA-directed DNA polymerase</keyword>
<evidence type="ECO:0000259" key="9">
    <source>
        <dbReference type="PROSITE" id="PS50994"/>
    </source>
</evidence>
<evidence type="ECO:0000256" key="1">
    <source>
        <dbReference type="ARBA" id="ARBA00022679"/>
    </source>
</evidence>
<feature type="compositionally biased region" description="Basic and acidic residues" evidence="8">
    <location>
        <begin position="982"/>
        <end position="995"/>
    </location>
</feature>
<dbReference type="InterPro" id="IPR001584">
    <property type="entry name" value="Integrase_cat-core"/>
</dbReference>
<protein>
    <recommendedName>
        <fullName evidence="9">Integrase catalytic domain-containing protein</fullName>
    </recommendedName>
</protein>
<dbReference type="GO" id="GO:0003723">
    <property type="term" value="F:RNA binding"/>
    <property type="evidence" value="ECO:0007669"/>
    <property type="project" value="UniProtKB-KW"/>
</dbReference>
<dbReference type="InterPro" id="IPR043128">
    <property type="entry name" value="Rev_trsase/Diguanyl_cyclase"/>
</dbReference>
<dbReference type="Proteomes" id="UP000059188">
    <property type="component" value="Unassembled WGS sequence"/>
</dbReference>
<evidence type="ECO:0000256" key="8">
    <source>
        <dbReference type="SAM" id="MobiDB-lite"/>
    </source>
</evidence>
<name>A0A0B7FM97_THACB</name>
<proteinExistence type="predicted"/>